<keyword evidence="2" id="KW-0378">Hydrolase</keyword>
<organism evidence="5 6">
    <name type="scientific">Xylaria multiplex</name>
    <dbReference type="NCBI Taxonomy" id="323545"/>
    <lineage>
        <taxon>Eukaryota</taxon>
        <taxon>Fungi</taxon>
        <taxon>Dikarya</taxon>
        <taxon>Ascomycota</taxon>
        <taxon>Pezizomycotina</taxon>
        <taxon>Sordariomycetes</taxon>
        <taxon>Xylariomycetidae</taxon>
        <taxon>Xylariales</taxon>
        <taxon>Xylariaceae</taxon>
        <taxon>Xylaria</taxon>
    </lineage>
</organism>
<dbReference type="InterPro" id="IPR013595">
    <property type="entry name" value="Pept_S33_TAP-like_C"/>
</dbReference>
<dbReference type="Pfam" id="PF00561">
    <property type="entry name" value="Abhydrolase_1"/>
    <property type="match status" value="1"/>
</dbReference>
<dbReference type="Proteomes" id="UP000481858">
    <property type="component" value="Unassembled WGS sequence"/>
</dbReference>
<feature type="domain" description="Peptidase S33 tripeptidyl aminopeptidase-like C-terminal" evidence="4">
    <location>
        <begin position="554"/>
        <end position="636"/>
    </location>
</feature>
<evidence type="ECO:0008006" key="7">
    <source>
        <dbReference type="Google" id="ProtNLM"/>
    </source>
</evidence>
<dbReference type="SUPFAM" id="SSF53474">
    <property type="entry name" value="alpha/beta-Hydrolases"/>
    <property type="match status" value="1"/>
</dbReference>
<comment type="similarity">
    <text evidence="1">Belongs to the peptidase S33 family.</text>
</comment>
<dbReference type="InParanoid" id="A0A7C8MWN8"/>
<dbReference type="Gene3D" id="3.40.50.1820">
    <property type="entry name" value="alpha/beta hydrolase"/>
    <property type="match status" value="1"/>
</dbReference>
<keyword evidence="6" id="KW-1185">Reference proteome</keyword>
<dbReference type="InterPro" id="IPR000073">
    <property type="entry name" value="AB_hydrolase_1"/>
</dbReference>
<accession>A0A7C8MWN8</accession>
<feature type="domain" description="AB hydrolase-1" evidence="3">
    <location>
        <begin position="197"/>
        <end position="352"/>
    </location>
</feature>
<proteinExistence type="inferred from homology"/>
<dbReference type="OrthoDB" id="425534at2759"/>
<evidence type="ECO:0000259" key="3">
    <source>
        <dbReference type="Pfam" id="PF00561"/>
    </source>
</evidence>
<dbReference type="PANTHER" id="PTHR43248:SF25">
    <property type="entry name" value="AB HYDROLASE-1 DOMAIN-CONTAINING PROTEIN-RELATED"/>
    <property type="match status" value="1"/>
</dbReference>
<evidence type="ECO:0000313" key="5">
    <source>
        <dbReference type="EMBL" id="KAF2967454.1"/>
    </source>
</evidence>
<evidence type="ECO:0000256" key="1">
    <source>
        <dbReference type="ARBA" id="ARBA00010088"/>
    </source>
</evidence>
<dbReference type="InterPro" id="IPR051601">
    <property type="entry name" value="Serine_prot/Carboxylest_S33"/>
</dbReference>
<reference evidence="5 6" key="1">
    <citation type="submission" date="2019-12" db="EMBL/GenBank/DDBJ databases">
        <title>Draft genome sequence of the ascomycete Xylaria multiplex DSM 110363.</title>
        <authorList>
            <person name="Buettner E."/>
            <person name="Kellner H."/>
        </authorList>
    </citation>
    <scope>NUCLEOTIDE SEQUENCE [LARGE SCALE GENOMIC DNA]</scope>
    <source>
        <strain evidence="5 6">DSM 110363</strain>
    </source>
</reference>
<name>A0A7C8MWN8_9PEZI</name>
<evidence type="ECO:0000313" key="6">
    <source>
        <dbReference type="Proteomes" id="UP000481858"/>
    </source>
</evidence>
<dbReference type="InterPro" id="IPR029058">
    <property type="entry name" value="AB_hydrolase_fold"/>
</dbReference>
<dbReference type="Pfam" id="PF08386">
    <property type="entry name" value="Abhydrolase_4"/>
    <property type="match status" value="1"/>
</dbReference>
<dbReference type="PANTHER" id="PTHR43248">
    <property type="entry name" value="2-SUCCINYL-6-HYDROXY-2,4-CYCLOHEXADIENE-1-CARBOXYLATE SYNTHASE"/>
    <property type="match status" value="1"/>
</dbReference>
<dbReference type="EMBL" id="WUBL01000067">
    <property type="protein sequence ID" value="KAF2967454.1"/>
    <property type="molecule type" value="Genomic_DNA"/>
</dbReference>
<dbReference type="AlphaFoldDB" id="A0A7C8MWN8"/>
<gene>
    <name evidence="5" type="ORF">GQX73_g6102</name>
</gene>
<evidence type="ECO:0000256" key="2">
    <source>
        <dbReference type="ARBA" id="ARBA00022801"/>
    </source>
</evidence>
<dbReference type="GO" id="GO:0016787">
    <property type="term" value="F:hydrolase activity"/>
    <property type="evidence" value="ECO:0007669"/>
    <property type="project" value="UniProtKB-KW"/>
</dbReference>
<evidence type="ECO:0000259" key="4">
    <source>
        <dbReference type="Pfam" id="PF08386"/>
    </source>
</evidence>
<protein>
    <recommendedName>
        <fullName evidence="7">AB hydrolase-1 domain-containing protein</fullName>
    </recommendedName>
</protein>
<sequence>MQEFKHIVSFIGLMNKLATVADRSSSRSPRWITGTVVSLGGLIALRLLPVFRAYLPADATVALCESYTWAQPKSPYGLFPLPNDPFNFIPCTNGVSLPALHDSHPKEKWAALFDPNPENWSWGGAESDEVGGGGEDPYAGRGIYLCGYLDLPLDYTNDSDIRIVRLAVAKFQVSGLARVDSSGGRRSTPAGAKSQRTIVIEPGGPGASGILQVWNEAETVTKRFSDGRFDVLGWDPRGVNISLPTATCFPHNVDRDYWSLLTGQYRNTLAHIRLLETADAMNNATFYACQQRLGDFGRFVGTASIARDLEEIRKALDEEQLTAYFVSYGTGIGQIYANMFPNSVGRIILDGPQYVRDQRLVGGWGWTSLDNVTDLWRDGFLGECVKAGPRNCALAKPTKHQGGLVTLEELEVRMSALFQSILARPVSGYTESTGPSLITYSKLVLGVYVSLYDPITWPATAQMLYELEVGNSTLAAASFELRREHKSSLSCSREKQSSSELLHLAICADAYDAPMPEGGLAWWDRLWANMTDQSWIAGNSRFLDVLPCRHFTTYWPSVAEVYRGNLNHSLNNPVLIIASTYDPATPLRNGRRLLQEMGQNARLVIHHGYGHTSRFNPSNCTDSIGKAYILDGMIPGELETNCLADEKPYRM</sequence>
<comment type="caution">
    <text evidence="5">The sequence shown here is derived from an EMBL/GenBank/DDBJ whole genome shotgun (WGS) entry which is preliminary data.</text>
</comment>